<gene>
    <name evidence="1" type="ORF">MPOL1434_LOCUS2801</name>
</gene>
<proteinExistence type="predicted"/>
<evidence type="ECO:0000313" key="1">
    <source>
        <dbReference type="EMBL" id="CAD8364140.1"/>
    </source>
</evidence>
<dbReference type="EMBL" id="HBEJ01004789">
    <property type="protein sequence ID" value="CAD8364140.1"/>
    <property type="molecule type" value="Transcribed_RNA"/>
</dbReference>
<dbReference type="AlphaFoldDB" id="A0A7S0AI57"/>
<organism evidence="1">
    <name type="scientific">Minutocellus polymorphus</name>
    <dbReference type="NCBI Taxonomy" id="265543"/>
    <lineage>
        <taxon>Eukaryota</taxon>
        <taxon>Sar</taxon>
        <taxon>Stramenopiles</taxon>
        <taxon>Ochrophyta</taxon>
        <taxon>Bacillariophyta</taxon>
        <taxon>Mediophyceae</taxon>
        <taxon>Cymatosirophycidae</taxon>
        <taxon>Cymatosirales</taxon>
        <taxon>Cymatosiraceae</taxon>
        <taxon>Minutocellus</taxon>
    </lineage>
</organism>
<accession>A0A7S0AI57</accession>
<reference evidence="1" key="1">
    <citation type="submission" date="2021-01" db="EMBL/GenBank/DDBJ databases">
        <authorList>
            <person name="Corre E."/>
            <person name="Pelletier E."/>
            <person name="Niang G."/>
            <person name="Scheremetjew M."/>
            <person name="Finn R."/>
            <person name="Kale V."/>
            <person name="Holt S."/>
            <person name="Cochrane G."/>
            <person name="Meng A."/>
            <person name="Brown T."/>
            <person name="Cohen L."/>
        </authorList>
    </citation>
    <scope>NUCLEOTIDE SEQUENCE</scope>
    <source>
        <strain evidence="1">CCMP3303</strain>
    </source>
</reference>
<name>A0A7S0AI57_9STRA</name>
<protein>
    <submittedName>
        <fullName evidence="1">Uncharacterized protein</fullName>
    </submittedName>
</protein>
<sequence length="121" mass="13735">MDQGPIQNRWGVSTRRRFGMPFTYATIPMVDFVRRVRWRTRAPRVRVVATTPTWFGPAPRRVEIAQRVRIAAMDTVMLTGDIICSSVENPCVFHSLMENTDRLLLPPSKSDDCACAAGKVR</sequence>